<keyword evidence="1" id="KW-1133">Transmembrane helix</keyword>
<organism evidence="3 4">
    <name type="scientific">Catellatospora chokoriensis</name>
    <dbReference type="NCBI Taxonomy" id="310353"/>
    <lineage>
        <taxon>Bacteria</taxon>
        <taxon>Bacillati</taxon>
        <taxon>Actinomycetota</taxon>
        <taxon>Actinomycetes</taxon>
        <taxon>Micromonosporales</taxon>
        <taxon>Micromonosporaceae</taxon>
        <taxon>Catellatospora</taxon>
    </lineage>
</organism>
<evidence type="ECO:0000259" key="2">
    <source>
        <dbReference type="Pfam" id="PF00561"/>
    </source>
</evidence>
<keyword evidence="1" id="KW-0812">Transmembrane</keyword>
<keyword evidence="3" id="KW-0378">Hydrolase</keyword>
<dbReference type="EMBL" id="BONG01000020">
    <property type="protein sequence ID" value="GIF90122.1"/>
    <property type="molecule type" value="Genomic_DNA"/>
</dbReference>
<evidence type="ECO:0000313" key="4">
    <source>
        <dbReference type="Proteomes" id="UP000619293"/>
    </source>
</evidence>
<dbReference type="InterPro" id="IPR000073">
    <property type="entry name" value="AB_hydrolase_1"/>
</dbReference>
<proteinExistence type="predicted"/>
<dbReference type="Pfam" id="PF00561">
    <property type="entry name" value="Abhydrolase_1"/>
    <property type="match status" value="1"/>
</dbReference>
<dbReference type="SUPFAM" id="SSF53474">
    <property type="entry name" value="alpha/beta-Hydrolases"/>
    <property type="match status" value="1"/>
</dbReference>
<dbReference type="PANTHER" id="PTHR43194">
    <property type="entry name" value="HYDROLASE ALPHA/BETA FOLD FAMILY"/>
    <property type="match status" value="1"/>
</dbReference>
<dbReference type="Proteomes" id="UP000619293">
    <property type="component" value="Unassembled WGS sequence"/>
</dbReference>
<feature type="domain" description="AB hydrolase-1" evidence="2">
    <location>
        <begin position="107"/>
        <end position="364"/>
    </location>
</feature>
<feature type="transmembrane region" description="Helical" evidence="1">
    <location>
        <begin position="24"/>
        <end position="44"/>
    </location>
</feature>
<comment type="caution">
    <text evidence="3">The sequence shown here is derived from an EMBL/GenBank/DDBJ whole genome shotgun (WGS) entry which is preliminary data.</text>
</comment>
<name>A0A8J3JS84_9ACTN</name>
<dbReference type="GO" id="GO:0016787">
    <property type="term" value="F:hydrolase activity"/>
    <property type="evidence" value="ECO:0007669"/>
    <property type="project" value="UniProtKB-KW"/>
</dbReference>
<evidence type="ECO:0000256" key="1">
    <source>
        <dbReference type="SAM" id="Phobius"/>
    </source>
</evidence>
<dbReference type="RefSeq" id="WP_373311773.1">
    <property type="nucleotide sequence ID" value="NZ_BAAALB010000013.1"/>
</dbReference>
<reference evidence="3 4" key="1">
    <citation type="submission" date="2021-01" db="EMBL/GenBank/DDBJ databases">
        <title>Whole genome shotgun sequence of Catellatospora chokoriensis NBRC 107358.</title>
        <authorList>
            <person name="Komaki H."/>
            <person name="Tamura T."/>
        </authorList>
    </citation>
    <scope>NUCLEOTIDE SEQUENCE [LARGE SCALE GENOMIC DNA]</scope>
    <source>
        <strain evidence="3 4">NBRC 107358</strain>
    </source>
</reference>
<dbReference type="Gene3D" id="3.40.50.1820">
    <property type="entry name" value="alpha/beta hydrolase"/>
    <property type="match status" value="1"/>
</dbReference>
<dbReference type="AlphaFoldDB" id="A0A8J3JS84"/>
<accession>A0A8J3JS84</accession>
<evidence type="ECO:0000313" key="3">
    <source>
        <dbReference type="EMBL" id="GIF90122.1"/>
    </source>
</evidence>
<dbReference type="PANTHER" id="PTHR43194:SF2">
    <property type="entry name" value="PEROXISOMAL MEMBRANE PROTEIN LPX1"/>
    <property type="match status" value="1"/>
</dbReference>
<keyword evidence="4" id="KW-1185">Reference proteome</keyword>
<sequence length="381" mass="40748">MSDAVAEDKAVAKDKPAAGTRRKAGLIGAVIGVAAAGVAAGVAVERLVVKRTRRQDTDPFADEPFGRLPYDETLTVTTDDGVQLHVEIVEPVDGIAVEFGKPGPPEPTIIFVHGFCLDQGTFHFQRKALDALGEHRMVFYDQPGHGLSSALHEGEYELPALGDALYDVIKATTPVGPIVLVGHSMGGMAIMACAEQHPDLFADRVAGAVLIATSGGQLDGVSYGNLPEILNRTSGPLLALLTGAARFTGPMIDKARQASTDLAWLLTRRYGFGGDQPSPALVSYVEQMNSRTTTETVARYLRTINSHARYPALRALNQVPVMVVVGDADLITPVSHSEEICRLLPHAKLVLIPDSGHVVMLEHADEVNQALITFLDELELL</sequence>
<gene>
    <name evidence="3" type="ORF">Cch02nite_35660</name>
</gene>
<dbReference type="InterPro" id="IPR029058">
    <property type="entry name" value="AB_hydrolase_fold"/>
</dbReference>
<protein>
    <submittedName>
        <fullName evidence="3">Alpha/beta hydrolase</fullName>
    </submittedName>
</protein>
<keyword evidence="1" id="KW-0472">Membrane</keyword>
<dbReference type="InterPro" id="IPR050228">
    <property type="entry name" value="Carboxylesterase_BioH"/>
</dbReference>